<dbReference type="Proteomes" id="UP000635565">
    <property type="component" value="Unassembled WGS sequence"/>
</dbReference>
<accession>A0ABQ3VJK5</accession>
<evidence type="ECO:0000313" key="2">
    <source>
        <dbReference type="Proteomes" id="UP000635565"/>
    </source>
</evidence>
<evidence type="ECO:0000313" key="1">
    <source>
        <dbReference type="EMBL" id="GHO85864.1"/>
    </source>
</evidence>
<sequence length="66" mass="7664">MPLAILRQIKVRTNLEPTFHAQLMSSPLKFLQTFDLTEDEMRQIILPNFSWLVADRLAAMSIHTSH</sequence>
<keyword evidence="2" id="KW-1185">Reference proteome</keyword>
<dbReference type="EMBL" id="BNJJ01000010">
    <property type="protein sequence ID" value="GHO85864.1"/>
    <property type="molecule type" value="Genomic_DNA"/>
</dbReference>
<dbReference type="RefSeq" id="WP_201363502.1">
    <property type="nucleotide sequence ID" value="NZ_BNJJ01000010.1"/>
</dbReference>
<name>A0ABQ3VJK5_9CHLR</name>
<reference evidence="1 2" key="1">
    <citation type="journal article" date="2021" name="Int. J. Syst. Evol. Microbiol.">
        <title>Reticulibacter mediterranei gen. nov., sp. nov., within the new family Reticulibacteraceae fam. nov., and Ktedonospora formicarum gen. nov., sp. nov., Ktedonobacter robiniae sp. nov., Dictyobacter formicarum sp. nov. and Dictyobacter arantiisoli sp. nov., belonging to the class Ktedonobacteria.</title>
        <authorList>
            <person name="Yabe S."/>
            <person name="Zheng Y."/>
            <person name="Wang C.M."/>
            <person name="Sakai Y."/>
            <person name="Abe K."/>
            <person name="Yokota A."/>
            <person name="Donadio S."/>
            <person name="Cavaletti L."/>
            <person name="Monciardini P."/>
        </authorList>
    </citation>
    <scope>NUCLEOTIDE SEQUENCE [LARGE SCALE GENOMIC DNA]</scope>
    <source>
        <strain evidence="1 2">SOSP1-9</strain>
    </source>
</reference>
<proteinExistence type="predicted"/>
<protein>
    <submittedName>
        <fullName evidence="1">Uncharacterized protein</fullName>
    </submittedName>
</protein>
<organism evidence="1 2">
    <name type="scientific">Dictyobacter formicarum</name>
    <dbReference type="NCBI Taxonomy" id="2778368"/>
    <lineage>
        <taxon>Bacteria</taxon>
        <taxon>Bacillati</taxon>
        <taxon>Chloroflexota</taxon>
        <taxon>Ktedonobacteria</taxon>
        <taxon>Ktedonobacterales</taxon>
        <taxon>Dictyobacteraceae</taxon>
        <taxon>Dictyobacter</taxon>
    </lineage>
</organism>
<gene>
    <name evidence="1" type="ORF">KSZ_38700</name>
</gene>
<comment type="caution">
    <text evidence="1">The sequence shown here is derived from an EMBL/GenBank/DDBJ whole genome shotgun (WGS) entry which is preliminary data.</text>
</comment>